<name>A0A1Q9HIX1_9VIBR</name>
<dbReference type="Pfam" id="PF00266">
    <property type="entry name" value="Aminotran_5"/>
    <property type="match status" value="1"/>
</dbReference>
<organism evidence="3 4">
    <name type="scientific">Vibrio panuliri</name>
    <dbReference type="NCBI Taxonomy" id="1381081"/>
    <lineage>
        <taxon>Bacteria</taxon>
        <taxon>Pseudomonadati</taxon>
        <taxon>Pseudomonadota</taxon>
        <taxon>Gammaproteobacteria</taxon>
        <taxon>Vibrionales</taxon>
        <taxon>Vibrionaceae</taxon>
        <taxon>Vibrio</taxon>
    </lineage>
</organism>
<sequence length="418" mass="45765">MTFTPKFTVDKVRAQFNALHQTHNDLPVTFFDGPGGSQVPESVLETMVSYLGYYNSNLGASYFSSQLTTQLVTDARNACQALLNAQSADSIIFGANMTSLTFALSRAISRDWQAGDEIVVTALDHYANVSSWQQAAEDKSALVHQAPIIPDDGSLDVEALLNLINSNTRLVALTLASNTTGSIVEVAPVIEAAKRVGAQVYIDAVHYAPHHLIDVQALGCDFLVCSAYKFFGPHLGIGYVAPKWVQTLRPYKVEPAPELGPARFETGTQSFEALAGLVATIEYLAQWGTQGEDLRTRLVESYAYYNQYETTLSEYFLAKLKLLKGVRLLGRLDADCAVRTATFALTFDRISTKEVASALGQLNLCVGSGHFYALGLVRQLGIEADGVLRVGLMHYNTKQEIDRLFIALQRLLHPSLFV</sequence>
<dbReference type="PANTHER" id="PTHR43586:SF21">
    <property type="entry name" value="PYRIDOXAL PHOSPHATE (PLP)-DEPENDENT ASPARTATE AMINOTRANSFERASE SUPERFAMILY"/>
    <property type="match status" value="1"/>
</dbReference>
<evidence type="ECO:0000259" key="2">
    <source>
        <dbReference type="Pfam" id="PF00266"/>
    </source>
</evidence>
<dbReference type="RefSeq" id="WP_075707731.1">
    <property type="nucleotide sequence ID" value="NZ_MJMJ01000012.1"/>
</dbReference>
<comment type="caution">
    <text evidence="3">The sequence shown here is derived from an EMBL/GenBank/DDBJ whole genome shotgun (WGS) entry which is preliminary data.</text>
</comment>
<keyword evidence="1" id="KW-0663">Pyridoxal phosphate</keyword>
<dbReference type="NCBIfam" id="TIGR01976">
    <property type="entry name" value="am_tr_V_VC1184"/>
    <property type="match status" value="1"/>
</dbReference>
<evidence type="ECO:0000313" key="4">
    <source>
        <dbReference type="Proteomes" id="UP000186313"/>
    </source>
</evidence>
<dbReference type="Proteomes" id="UP000186313">
    <property type="component" value="Unassembled WGS sequence"/>
</dbReference>
<gene>
    <name evidence="3" type="ORF">BIY22_04605</name>
</gene>
<dbReference type="AlphaFoldDB" id="A0A1Q9HIX1"/>
<dbReference type="Gene3D" id="3.90.1150.10">
    <property type="entry name" value="Aspartate Aminotransferase, domain 1"/>
    <property type="match status" value="1"/>
</dbReference>
<dbReference type="OrthoDB" id="7592443at2"/>
<dbReference type="InterPro" id="IPR000192">
    <property type="entry name" value="Aminotrans_V_dom"/>
</dbReference>
<proteinExistence type="predicted"/>
<dbReference type="SUPFAM" id="SSF53383">
    <property type="entry name" value="PLP-dependent transferases"/>
    <property type="match status" value="1"/>
</dbReference>
<dbReference type="STRING" id="1381081.BIY22_04605"/>
<dbReference type="InterPro" id="IPR015422">
    <property type="entry name" value="PyrdxlP-dep_Trfase_small"/>
</dbReference>
<dbReference type="InterPro" id="IPR015421">
    <property type="entry name" value="PyrdxlP-dep_Trfase_major"/>
</dbReference>
<evidence type="ECO:0000313" key="3">
    <source>
        <dbReference type="EMBL" id="OLQ90282.1"/>
    </source>
</evidence>
<dbReference type="Gene3D" id="3.40.640.10">
    <property type="entry name" value="Type I PLP-dependent aspartate aminotransferase-like (Major domain)"/>
    <property type="match status" value="1"/>
</dbReference>
<evidence type="ECO:0000256" key="1">
    <source>
        <dbReference type="ARBA" id="ARBA00022898"/>
    </source>
</evidence>
<reference evidence="3 4" key="1">
    <citation type="submission" date="2016-09" db="EMBL/GenBank/DDBJ databases">
        <title>Genomic Taxonomy of the Vibrionaceae.</title>
        <authorList>
            <person name="Gonzalez-Castillo A."/>
            <person name="Gomez-Gil B."/>
            <person name="Enciso-Ibarra K."/>
        </authorList>
    </citation>
    <scope>NUCLEOTIDE SEQUENCE [LARGE SCALE GENOMIC DNA]</scope>
    <source>
        <strain evidence="3 4">CAIM 703</strain>
    </source>
</reference>
<dbReference type="InterPro" id="IPR011340">
    <property type="entry name" value="Cys_dSase-rel"/>
</dbReference>
<dbReference type="EMBL" id="MJMJ01000012">
    <property type="protein sequence ID" value="OLQ90282.1"/>
    <property type="molecule type" value="Genomic_DNA"/>
</dbReference>
<dbReference type="PANTHER" id="PTHR43586">
    <property type="entry name" value="CYSTEINE DESULFURASE"/>
    <property type="match status" value="1"/>
</dbReference>
<dbReference type="InterPro" id="IPR015424">
    <property type="entry name" value="PyrdxlP-dep_Trfase"/>
</dbReference>
<accession>A0A1Q9HIX1</accession>
<feature type="domain" description="Aminotransferase class V" evidence="2">
    <location>
        <begin position="30"/>
        <end position="404"/>
    </location>
</feature>
<protein>
    <submittedName>
        <fullName evidence="3">Cysteine desulfurase-like protein</fullName>
    </submittedName>
</protein>